<reference evidence="2 3" key="1">
    <citation type="submission" date="2019-02" db="EMBL/GenBank/DDBJ databases">
        <title>Deep-cultivation of Planctomycetes and their phenomic and genomic characterization uncovers novel biology.</title>
        <authorList>
            <person name="Wiegand S."/>
            <person name="Jogler M."/>
            <person name="Boedeker C."/>
            <person name="Pinto D."/>
            <person name="Vollmers J."/>
            <person name="Rivas-Marin E."/>
            <person name="Kohn T."/>
            <person name="Peeters S.H."/>
            <person name="Heuer A."/>
            <person name="Rast P."/>
            <person name="Oberbeckmann S."/>
            <person name="Bunk B."/>
            <person name="Jeske O."/>
            <person name="Meyerdierks A."/>
            <person name="Storesund J.E."/>
            <person name="Kallscheuer N."/>
            <person name="Luecker S."/>
            <person name="Lage O.M."/>
            <person name="Pohl T."/>
            <person name="Merkel B.J."/>
            <person name="Hornburger P."/>
            <person name="Mueller R.-W."/>
            <person name="Bruemmer F."/>
            <person name="Labrenz M."/>
            <person name="Spormann A.M."/>
            <person name="Op den Camp H."/>
            <person name="Overmann J."/>
            <person name="Amann R."/>
            <person name="Jetten M.S.M."/>
            <person name="Mascher T."/>
            <person name="Medema M.H."/>
            <person name="Devos D.P."/>
            <person name="Kaster A.-K."/>
            <person name="Ovreas L."/>
            <person name="Rohde M."/>
            <person name="Galperin M.Y."/>
            <person name="Jogler C."/>
        </authorList>
    </citation>
    <scope>NUCLEOTIDE SEQUENCE [LARGE SCALE GENOMIC DNA]</scope>
    <source>
        <strain evidence="2 3">Pan44</strain>
    </source>
</reference>
<dbReference type="OrthoDB" id="5106738at2"/>
<sequence>MASLSQLIDEIANTFRAVAKAQNLPAIASSFGLAEGGTDEAFANKHSYIANRLSGWSREALVQLAKRVNETYPSDSLQLLIEESDPSSTLHLSAITRQHLWRCLDQLPPAQGKLGIVEFMEKFWPIRSMSASGTDPRCLTAYDEVVRHMINNDDYSFVDMIQLLRLEDMSNKKLGELLEWCVNPMVRVDNAQQRYVDAINAVLKNDGVALIPSEQMSGYPVFRLAPARGGVEGSAKNLIFASVGPKPEIVISDAINNDIRIVKHEDSCLTYNRPFLKDGLKWRDLLAWWADRTGGEPTEDTERQLFRRLRQSLASPPERAIFNWYFKVFRPLIGERLPALIPQVYLHYDPYTMLQLQGERRLPRQRMDFLLLLSTFERVVIEVDGAQHYSEEGRPSPSKYSEMVEADRELRLDGYDVYRFGATELDDATAENAVTQFFTRLFKKHSIKRPSVAV</sequence>
<dbReference type="AlphaFoldDB" id="A0A517SHQ0"/>
<protein>
    <recommendedName>
        <fullName evidence="1">AbiJ-NTD3 domain-containing protein</fullName>
    </recommendedName>
</protein>
<dbReference type="Proteomes" id="UP000315700">
    <property type="component" value="Chromosome"/>
</dbReference>
<dbReference type="EMBL" id="CP036271">
    <property type="protein sequence ID" value="QDT55652.1"/>
    <property type="molecule type" value="Genomic_DNA"/>
</dbReference>
<evidence type="ECO:0000313" key="3">
    <source>
        <dbReference type="Proteomes" id="UP000315700"/>
    </source>
</evidence>
<organism evidence="2 3">
    <name type="scientific">Caulifigura coniformis</name>
    <dbReference type="NCBI Taxonomy" id="2527983"/>
    <lineage>
        <taxon>Bacteria</taxon>
        <taxon>Pseudomonadati</taxon>
        <taxon>Planctomycetota</taxon>
        <taxon>Planctomycetia</taxon>
        <taxon>Planctomycetales</taxon>
        <taxon>Planctomycetaceae</taxon>
        <taxon>Caulifigura</taxon>
    </lineage>
</organism>
<dbReference type="KEGG" id="ccos:Pan44_36980"/>
<name>A0A517SHQ0_9PLAN</name>
<evidence type="ECO:0000313" key="2">
    <source>
        <dbReference type="EMBL" id="QDT55652.1"/>
    </source>
</evidence>
<proteinExistence type="predicted"/>
<dbReference type="InParanoid" id="A0A517SHQ0"/>
<evidence type="ECO:0000259" key="1">
    <source>
        <dbReference type="Pfam" id="PF18860"/>
    </source>
</evidence>
<dbReference type="Pfam" id="PF18860">
    <property type="entry name" value="AbiJ_NTD3"/>
    <property type="match status" value="1"/>
</dbReference>
<gene>
    <name evidence="2" type="ORF">Pan44_36980</name>
</gene>
<dbReference type="RefSeq" id="WP_145031696.1">
    <property type="nucleotide sequence ID" value="NZ_CP036271.1"/>
</dbReference>
<dbReference type="InterPro" id="IPR041427">
    <property type="entry name" value="AbiJ-NTD3"/>
</dbReference>
<keyword evidence="3" id="KW-1185">Reference proteome</keyword>
<accession>A0A517SHQ0</accession>
<feature type="domain" description="AbiJ-NTD3" evidence="1">
    <location>
        <begin position="92"/>
        <end position="256"/>
    </location>
</feature>